<dbReference type="EMBL" id="SDWJ01000001">
    <property type="protein sequence ID" value="MVZ97403.1"/>
    <property type="molecule type" value="Genomic_DNA"/>
</dbReference>
<dbReference type="Proteomes" id="UP000471147">
    <property type="component" value="Unassembled WGS sequence"/>
</dbReference>
<reference evidence="3 4" key="1">
    <citation type="submission" date="2019-01" db="EMBL/GenBank/DDBJ databases">
        <title>Sphingorhabdus lacus sp.nov., isolated from an oligotrophic freshwater lake.</title>
        <authorList>
            <person name="Park M."/>
        </authorList>
    </citation>
    <scope>NUCLEOTIDE SEQUENCE [LARGE SCALE GENOMIC DNA]</scope>
    <source>
        <strain evidence="3 4">IMCC26285</strain>
    </source>
</reference>
<evidence type="ECO:0000313" key="3">
    <source>
        <dbReference type="EMBL" id="MVZ97403.1"/>
    </source>
</evidence>
<evidence type="ECO:0000313" key="4">
    <source>
        <dbReference type="Proteomes" id="UP000471147"/>
    </source>
</evidence>
<accession>A0A6I4LZA0</accession>
<dbReference type="Pfam" id="PF11739">
    <property type="entry name" value="YdbH-like"/>
    <property type="match status" value="1"/>
</dbReference>
<dbReference type="AlphaFoldDB" id="A0A6I4LZA0"/>
<feature type="region of interest" description="Disordered" evidence="1">
    <location>
        <begin position="1093"/>
        <end position="1112"/>
    </location>
</feature>
<protein>
    <submittedName>
        <fullName evidence="3">Uncharacterized protein</fullName>
    </submittedName>
</protein>
<keyword evidence="4" id="KW-1185">Reference proteome</keyword>
<feature type="transmembrane region" description="Helical" evidence="2">
    <location>
        <begin position="78"/>
        <end position="96"/>
    </location>
</feature>
<organism evidence="3 4">
    <name type="scientific">Sphingorhabdus profundilacus</name>
    <dbReference type="NCBI Taxonomy" id="2509718"/>
    <lineage>
        <taxon>Bacteria</taxon>
        <taxon>Pseudomonadati</taxon>
        <taxon>Pseudomonadota</taxon>
        <taxon>Alphaproteobacteria</taxon>
        <taxon>Sphingomonadales</taxon>
        <taxon>Sphingomonadaceae</taxon>
        <taxon>Sphingorhabdus</taxon>
    </lineage>
</organism>
<proteinExistence type="predicted"/>
<comment type="caution">
    <text evidence="3">The sequence shown here is derived from an EMBL/GenBank/DDBJ whole genome shotgun (WGS) entry which is preliminary data.</text>
</comment>
<keyword evidence="2" id="KW-0812">Transmembrane</keyword>
<dbReference type="InterPro" id="IPR021730">
    <property type="entry name" value="YdbH"/>
</dbReference>
<keyword evidence="2" id="KW-0472">Membrane</keyword>
<evidence type="ECO:0000256" key="2">
    <source>
        <dbReference type="SAM" id="Phobius"/>
    </source>
</evidence>
<name>A0A6I4LZA0_9SPHN</name>
<sequence length="1112" mass="119319">MAGAMMCVISLGGIHLGYPFAIHRLFQDFFGSIKPLDANGIATPSPFPHLALMQDAADTDLPQVSAPEPFRGRRWKRIIFAAVALLFVSLLLIAWGQRNSIADRFVQSALESRDVRATYQIDQIGFRTQRIRNLVIGDPANPDLTAKQVEVDVALNFSGASLRDVRAQGVRLHGRYINGKLTFGELDKFADPESTEPFEWPDIGLEIKDATALIETPWGKIAAALNGKGLLRNRFVADLALRSSAIVASGCAAPLVKFDGKLLLEWRQPHLVGPLSAASISCNPLGLAISAPAFDVDVKLSEALNKWVGTTSFAAREVRYRNMLLKAASGRLSVDGGLSRTNFALALDSAALRSAPLTVPRLSLNAKGYAGVKNAEFALSARGDLGFKGGALDRGSLGSIQALVAGTRTMPVGPLMAQMAPALERTGDRFDANLDFDMFRDFQGRMGANVASFLLKSASGVQIRQNSPLSVQSSAAGWRIGAPVNLALSGRALPSATLSLRQSAGDQWSGNLVIAPYANGQARLAVPGLAFYGKPYGNWRFDGRALLSGPIPGGRVNGLNLPLSGRYDGKVFSLYDRCQSVRFDSLRIANFALRGQELRLCPDAGKAMLATGNGVTRFAAQMANFKASGSLGDAPLMVQSASIRFSLAEGFVARDVALEIGQADNFTKFALAALTGRFDSEGISGTLTGGAGKIGAVPLLIDEAAGNWRYLNNVLTLDSGLKVLDAEQVDRFEPMRVPDMMLTLENNIIRAIGNLVEPETSTRIAGLDIRHDLGNSNGRALLAVDNLRFDERFQPNLLTPLVLGVFANVDGIVSGDGRIEWDSQGVRSSGNVSTDGMNLAAAFGPVDGLTTQMVFTDLLGLETGLAQIATIASVNPGIPALNGTVRYQLLPDQQVRIESGRWPFAGGELILEPTILDFGVEKERRLTFRVVGVDAEKFLAGYDFQNLRVTGVFDGTLPMIFNQDGGRIVGGALISRPGGGEVSYLGELAYKDMGTFANFAFNALRSIRYTSLTIGVGGDLDGEIVTDISFTGLQQGSGAKQNFITKQLARIPIKFNVSVKAEFLKLIGSIRGLYDPSYAAERDLKFLIDQQKGEAPIPPEQLSTRKDEQKDE</sequence>
<feature type="compositionally biased region" description="Basic and acidic residues" evidence="1">
    <location>
        <begin position="1103"/>
        <end position="1112"/>
    </location>
</feature>
<evidence type="ECO:0000256" key="1">
    <source>
        <dbReference type="SAM" id="MobiDB-lite"/>
    </source>
</evidence>
<keyword evidence="2" id="KW-1133">Transmembrane helix</keyword>
<gene>
    <name evidence="3" type="ORF">EUU23_06745</name>
</gene>